<keyword evidence="3 9" id="KW-0812">Transmembrane</keyword>
<dbReference type="InterPro" id="IPR017871">
    <property type="entry name" value="ABC_transporter-like_CS"/>
</dbReference>
<dbReference type="CDD" id="cd03233">
    <property type="entry name" value="ABCG_PDR_domain1"/>
    <property type="match status" value="1"/>
</dbReference>
<feature type="transmembrane region" description="Helical" evidence="9">
    <location>
        <begin position="1307"/>
        <end position="1330"/>
    </location>
</feature>
<evidence type="ECO:0000256" key="3">
    <source>
        <dbReference type="ARBA" id="ARBA00022692"/>
    </source>
</evidence>
<dbReference type="InterPro" id="IPR029481">
    <property type="entry name" value="ABC_trans_N"/>
</dbReference>
<gene>
    <name evidence="11" type="ORF">M378DRAFT_646152</name>
</gene>
<keyword evidence="12" id="KW-1185">Reference proteome</keyword>
<feature type="compositionally biased region" description="Polar residues" evidence="8">
    <location>
        <begin position="39"/>
        <end position="63"/>
    </location>
</feature>
<dbReference type="Pfam" id="PF00005">
    <property type="entry name" value="ABC_tran"/>
    <property type="match status" value="2"/>
</dbReference>
<dbReference type="Gene3D" id="3.40.50.300">
    <property type="entry name" value="P-loop containing nucleotide triphosphate hydrolases"/>
    <property type="match status" value="2"/>
</dbReference>
<dbReference type="GO" id="GO:0140359">
    <property type="term" value="F:ABC-type transporter activity"/>
    <property type="evidence" value="ECO:0007669"/>
    <property type="project" value="InterPro"/>
</dbReference>
<feature type="transmembrane region" description="Helical" evidence="9">
    <location>
        <begin position="640"/>
        <end position="661"/>
    </location>
</feature>
<feature type="transmembrane region" description="Helical" evidence="9">
    <location>
        <begin position="714"/>
        <end position="735"/>
    </location>
</feature>
<protein>
    <recommendedName>
        <fullName evidence="10">ABC transporter domain-containing protein</fullName>
    </recommendedName>
</protein>
<evidence type="ECO:0000256" key="9">
    <source>
        <dbReference type="SAM" id="Phobius"/>
    </source>
</evidence>
<dbReference type="InterPro" id="IPR013525">
    <property type="entry name" value="ABC2_TM"/>
</dbReference>
<dbReference type="GO" id="GO:0016020">
    <property type="term" value="C:membrane"/>
    <property type="evidence" value="ECO:0007669"/>
    <property type="project" value="UniProtKB-SubCell"/>
</dbReference>
<evidence type="ECO:0000313" key="12">
    <source>
        <dbReference type="Proteomes" id="UP000054549"/>
    </source>
</evidence>
<feature type="compositionally biased region" description="Polar residues" evidence="8">
    <location>
        <begin position="155"/>
        <end position="166"/>
    </location>
</feature>
<feature type="transmembrane region" description="Helical" evidence="9">
    <location>
        <begin position="682"/>
        <end position="708"/>
    </location>
</feature>
<sequence>MLVSSSCRSKKSRICQPADLNWSLGYNLHNPASFRIDMDSTSPTRSPNFDRTNSPGPSTSSVVNPPRLTFSPVISPNLGRIAEEPSTSQYPPGAELDHGGDYLDASQPYLSRRDRAEEGDGAHAYAPSRTFHRCSLNHFDPPGVNKLRKTLSYISQHSAQQPSGTEQEVEGSEASEGSQVTLGVVGEHFDFEKSLREYFKKRDEAGIKSRELGVGFEDLRVIGLGAGASHQTTLGTMFNPLNIARAIRNMRHPILRDILSGFEGVIRPGEMLLVLGRPGSGSSTLLKVLANQREDYHGVEGNVYYDSMTPEEIEKHYRGDAQYCPEDDRHFPTLTVRQTLLFAAKTRAPHPRIMGQTRSAFVHFITDIIMTIFGLMRVSTVRVGNEFIRGVSGGERKRVSIGEAIASRGLLHSWDNSTRGLDSSTALEYVRALRISTDIIRHTTIVAIYQAGEQLYRMFDKVCLIYEGRMIYFGPADQARQYFIDMGYEPANRQTTADFMVAVTDPFGRKARGDYDPSVRGSLPQSPAEFENYYRDSDLGKWNREDLDAYKRDYIREDRALAYKESAAAEHARHTRNKSSYTISIPMQVRIVMLRRAQILRGNWTTEALQIAVFIIQGIIIGTVFVNLPETTAAYFSRGGVLFFAVFVPALINMSEIPALFASRPIVHRHQRAAMYHPMAEAIAMTIVDLPLTFTTMTLYSIILYFIVDLQRTAGQFFIFLLFVVTVSVSMRAFFRTVAAIFKSEPPAQAVAGVLILALSLYTGYQIPRPTMIGALRWISTINPLRYAFEALIVNEFHTLNGLCSSLVPSGPGYETVSLANQVCSVVGALPGQNRVDGNRFVNLSFGYSFSNLWKDYGILCAFGGGFIVLLAIFTEFNTKVAGETPVVKFKPDSRAPILKVAENKLNGDEEKAQTEPETIAQAQVAEAEAKEAMSDQPQMSHVFSWEHLNYTVRVDGEERKLLQDVFGYVAPGKLTALMGASGAGKTTLLNVLAERVDTGVVVGERFIDGHPLPLDFQAQTGYCQQMDTHVPTQTVREALVFSARLRQPQSVPVSEKDAYADKCLRMCGLENFADAVVYSLGTELRKRLTIAVELAAKPRLLLFLDEPTSGLDSLSAWSIVSFLRDLADSGQAILCTIHQPSAELLQVFDRLLLLERGGRMVFFGDIGHNATELIDYFEEGGARKCQPDENPAEYMLDVIGAGATATTDRDWHQVWLDSAKFRQEYDILERIHAEGRKRPPLGPGFKGSFATPWPVQTIALVLRQHQFYWRDPTYLMAKLMLNIVGGLFIGFTFFKSKHSLQGTQNQIFAIFMSTILSVPLSNQIVGPFISIRNVYQVRERPSRIYHWSALLTAQILVEVPWNVIGATLYFFCWFWTVGFPSSRAPFTYLLYGLLYPVYFSTFAMAVASMSPVPVIANLLASFLFTFVITFNGVLQPFQLLGWWKWMYHVSPYTYLIGGLVGQAVGHQPIQCAPKEFNTVEPPSGTTCGSFLGPFISRQGGSVANPGSTSGCLFCSSATTDQFIGPKFNIFYSQHWRNLGIFCAYIVINIGAIYLLTYLFRIRSPLRLLLDLKDKFVHRKRSAGKSSSPKPEKLET</sequence>
<keyword evidence="6 9" id="KW-1133">Transmembrane helix</keyword>
<keyword evidence="2" id="KW-0813">Transport</keyword>
<dbReference type="InterPro" id="IPR003593">
    <property type="entry name" value="AAA+_ATPase"/>
</dbReference>
<feature type="region of interest" description="Disordered" evidence="8">
    <location>
        <begin position="82"/>
        <end position="106"/>
    </location>
</feature>
<keyword evidence="7 9" id="KW-0472">Membrane</keyword>
<dbReference type="HOGENOM" id="CLU_000604_35_0_1"/>
<dbReference type="InterPro" id="IPR027417">
    <property type="entry name" value="P-loop_NTPase"/>
</dbReference>
<keyword evidence="5" id="KW-0067">ATP-binding</keyword>
<evidence type="ECO:0000256" key="7">
    <source>
        <dbReference type="ARBA" id="ARBA00023136"/>
    </source>
</evidence>
<feature type="transmembrane region" description="Helical" evidence="9">
    <location>
        <begin position="857"/>
        <end position="874"/>
    </location>
</feature>
<dbReference type="SUPFAM" id="SSF52540">
    <property type="entry name" value="P-loop containing nucleoside triphosphate hydrolases"/>
    <property type="match status" value="2"/>
</dbReference>
<dbReference type="PROSITE" id="PS00211">
    <property type="entry name" value="ABC_TRANSPORTER_1"/>
    <property type="match status" value="1"/>
</dbReference>
<dbReference type="Pfam" id="PF01061">
    <property type="entry name" value="ABC2_membrane"/>
    <property type="match status" value="2"/>
</dbReference>
<feature type="region of interest" description="Disordered" evidence="8">
    <location>
        <begin position="155"/>
        <end position="177"/>
    </location>
</feature>
<dbReference type="FunCoup" id="A0A0C2SKX1">
    <property type="interactions" value="118"/>
</dbReference>
<organism evidence="11 12">
    <name type="scientific">Amanita muscaria (strain Koide BX008)</name>
    <dbReference type="NCBI Taxonomy" id="946122"/>
    <lineage>
        <taxon>Eukaryota</taxon>
        <taxon>Fungi</taxon>
        <taxon>Dikarya</taxon>
        <taxon>Basidiomycota</taxon>
        <taxon>Agaricomycotina</taxon>
        <taxon>Agaricomycetes</taxon>
        <taxon>Agaricomycetidae</taxon>
        <taxon>Agaricales</taxon>
        <taxon>Pluteineae</taxon>
        <taxon>Amanitaceae</taxon>
        <taxon>Amanita</taxon>
    </lineage>
</organism>
<dbReference type="FunFam" id="3.40.50.300:FF:000054">
    <property type="entry name" value="ABC multidrug transporter atrF"/>
    <property type="match status" value="1"/>
</dbReference>
<dbReference type="SMART" id="SM00382">
    <property type="entry name" value="AAA"/>
    <property type="match status" value="2"/>
</dbReference>
<dbReference type="STRING" id="946122.A0A0C2SKX1"/>
<evidence type="ECO:0000256" key="2">
    <source>
        <dbReference type="ARBA" id="ARBA00022448"/>
    </source>
</evidence>
<dbReference type="PROSITE" id="PS50893">
    <property type="entry name" value="ABC_TRANSPORTER_2"/>
    <property type="match status" value="2"/>
</dbReference>
<dbReference type="Pfam" id="PF14510">
    <property type="entry name" value="ABC_trans_N"/>
    <property type="match status" value="1"/>
</dbReference>
<evidence type="ECO:0000256" key="8">
    <source>
        <dbReference type="SAM" id="MobiDB-lite"/>
    </source>
</evidence>
<accession>A0A0C2SKX1</accession>
<feature type="transmembrane region" description="Helical" evidence="9">
    <location>
        <begin position="1415"/>
        <end position="1435"/>
    </location>
</feature>
<keyword evidence="4" id="KW-0547">Nucleotide-binding</keyword>
<dbReference type="InterPro" id="IPR034001">
    <property type="entry name" value="ABCG_PDR_1"/>
</dbReference>
<evidence type="ECO:0000256" key="6">
    <source>
        <dbReference type="ARBA" id="ARBA00022989"/>
    </source>
</evidence>
<dbReference type="Pfam" id="PF06422">
    <property type="entry name" value="PDR_CDR"/>
    <property type="match status" value="1"/>
</dbReference>
<dbReference type="Proteomes" id="UP000054549">
    <property type="component" value="Unassembled WGS sequence"/>
</dbReference>
<feature type="transmembrane region" description="Helical" evidence="9">
    <location>
        <begin position="1351"/>
        <end position="1377"/>
    </location>
</feature>
<dbReference type="GO" id="GO:0016887">
    <property type="term" value="F:ATP hydrolysis activity"/>
    <property type="evidence" value="ECO:0007669"/>
    <property type="project" value="InterPro"/>
</dbReference>
<dbReference type="GO" id="GO:0005524">
    <property type="term" value="F:ATP binding"/>
    <property type="evidence" value="ECO:0007669"/>
    <property type="project" value="UniProtKB-KW"/>
</dbReference>
<evidence type="ECO:0000256" key="4">
    <source>
        <dbReference type="ARBA" id="ARBA00022741"/>
    </source>
</evidence>
<evidence type="ECO:0000256" key="5">
    <source>
        <dbReference type="ARBA" id="ARBA00022840"/>
    </source>
</evidence>
<dbReference type="InterPro" id="IPR010929">
    <property type="entry name" value="PDR_CDR_ABC"/>
</dbReference>
<feature type="transmembrane region" description="Helical" evidence="9">
    <location>
        <begin position="747"/>
        <end position="765"/>
    </location>
</feature>
<evidence type="ECO:0000313" key="11">
    <source>
        <dbReference type="EMBL" id="KIL63880.1"/>
    </source>
</evidence>
<dbReference type="InParanoid" id="A0A0C2SKX1"/>
<feature type="transmembrane region" description="Helical" evidence="9">
    <location>
        <begin position="608"/>
        <end position="628"/>
    </location>
</feature>
<evidence type="ECO:0000259" key="10">
    <source>
        <dbReference type="PROSITE" id="PS50893"/>
    </source>
</evidence>
<dbReference type="PANTHER" id="PTHR19241">
    <property type="entry name" value="ATP-BINDING CASSETTE TRANSPORTER"/>
    <property type="match status" value="1"/>
</dbReference>
<dbReference type="EMBL" id="KN818254">
    <property type="protein sequence ID" value="KIL63880.1"/>
    <property type="molecule type" value="Genomic_DNA"/>
</dbReference>
<feature type="transmembrane region" description="Helical" evidence="9">
    <location>
        <begin position="1539"/>
        <end position="1560"/>
    </location>
</feature>
<proteinExistence type="predicted"/>
<feature type="domain" description="ABC transporter" evidence="10">
    <location>
        <begin position="238"/>
        <end position="492"/>
    </location>
</feature>
<dbReference type="InterPro" id="IPR034003">
    <property type="entry name" value="ABCG_PDR_2"/>
</dbReference>
<evidence type="ECO:0000256" key="1">
    <source>
        <dbReference type="ARBA" id="ARBA00004141"/>
    </source>
</evidence>
<dbReference type="CDD" id="cd03232">
    <property type="entry name" value="ABCG_PDR_domain2"/>
    <property type="match status" value="1"/>
</dbReference>
<feature type="transmembrane region" description="Helical" evidence="9">
    <location>
        <begin position="1389"/>
        <end position="1408"/>
    </location>
</feature>
<comment type="subcellular location">
    <subcellularLocation>
        <location evidence="1">Membrane</location>
        <topology evidence="1">Multi-pass membrane protein</topology>
    </subcellularLocation>
</comment>
<dbReference type="InterPro" id="IPR003439">
    <property type="entry name" value="ABC_transporter-like_ATP-bd"/>
</dbReference>
<name>A0A0C2SKX1_AMAMK</name>
<dbReference type="OrthoDB" id="245989at2759"/>
<reference evidence="11 12" key="1">
    <citation type="submission" date="2014-04" db="EMBL/GenBank/DDBJ databases">
        <title>Evolutionary Origins and Diversification of the Mycorrhizal Mutualists.</title>
        <authorList>
            <consortium name="DOE Joint Genome Institute"/>
            <consortium name="Mycorrhizal Genomics Consortium"/>
            <person name="Kohler A."/>
            <person name="Kuo A."/>
            <person name="Nagy L.G."/>
            <person name="Floudas D."/>
            <person name="Copeland A."/>
            <person name="Barry K.W."/>
            <person name="Cichocki N."/>
            <person name="Veneault-Fourrey C."/>
            <person name="LaButti K."/>
            <person name="Lindquist E.A."/>
            <person name="Lipzen A."/>
            <person name="Lundell T."/>
            <person name="Morin E."/>
            <person name="Murat C."/>
            <person name="Riley R."/>
            <person name="Ohm R."/>
            <person name="Sun H."/>
            <person name="Tunlid A."/>
            <person name="Henrissat B."/>
            <person name="Grigoriev I.V."/>
            <person name="Hibbett D.S."/>
            <person name="Martin F."/>
        </authorList>
    </citation>
    <scope>NUCLEOTIDE SEQUENCE [LARGE SCALE GENOMIC DNA]</scope>
    <source>
        <strain evidence="11 12">Koide BX008</strain>
    </source>
</reference>
<feature type="domain" description="ABC transporter" evidence="10">
    <location>
        <begin position="944"/>
        <end position="1182"/>
    </location>
</feature>
<feature type="region of interest" description="Disordered" evidence="8">
    <location>
        <begin position="37"/>
        <end position="70"/>
    </location>
</feature>
<feature type="transmembrane region" description="Helical" evidence="9">
    <location>
        <begin position="1274"/>
        <end position="1295"/>
    </location>
</feature>